<evidence type="ECO:0000313" key="3">
    <source>
        <dbReference type="EMBL" id="HGT39263.1"/>
    </source>
</evidence>
<keyword evidence="1" id="KW-0812">Transmembrane</keyword>
<feature type="transmembrane region" description="Helical" evidence="1">
    <location>
        <begin position="175"/>
        <end position="204"/>
    </location>
</feature>
<dbReference type="EMBL" id="DSVQ01000012">
    <property type="protein sequence ID" value="HGT39263.1"/>
    <property type="molecule type" value="Genomic_DNA"/>
</dbReference>
<gene>
    <name evidence="3" type="ORF">ENS64_08380</name>
</gene>
<accession>A0A7C4QP04</accession>
<feature type="transmembrane region" description="Helical" evidence="1">
    <location>
        <begin position="126"/>
        <end position="144"/>
    </location>
</feature>
<sequence>MMMRAARRTGAVGVVTACLVAYSFVAAPIPALNEPHYLGKARHYWQPEWCAGDFFLESADAHTVFFATVGWLTTVCSLPMTAVVGRLLALTTLAWGWTALAAALHAEPAGTALPTTPDRPSRLWSVLWSVWLFLAVATVGNWSGEWLVGGVESKVFAYGGLFWAWSQLPIRRWQVVLPALGAAVAFHPVVGLWGCLATLGAWLLGVCIPQLVAAPSDPGNDGGAWQSSLAFVGGSVAAVLLALPGLMPVLKIVLEPVDAATRYAGTYIQVYYRLGHHLDPMLFPGRAYLGYAVLAGLWLAGWRFGPRGPLWSWLHRVTAVALVCALAGLAVGWGPRPPQRMPGFEWRMHLLKFYPFRLADALLPLMCAQQAARLVTEWLGDAKRNAAGLLLVAAGTLFAAHLSTRDQRYTRAQHPDWQEACRWIKTQAPPDAKVIPPHGQWTFKWYGERAEFVNFKDCPQDVRGIVEWNRRQLLLTRWYQQNYADGRYSKEELRALRRQTGADFLIADEAGPFDLPPVYQNPTHRVYDLRMAEE</sequence>
<evidence type="ECO:0000256" key="1">
    <source>
        <dbReference type="SAM" id="Phobius"/>
    </source>
</evidence>
<feature type="transmembrane region" description="Helical" evidence="1">
    <location>
        <begin position="61"/>
        <end position="80"/>
    </location>
</feature>
<feature type="transmembrane region" description="Helical" evidence="1">
    <location>
        <begin position="313"/>
        <end position="333"/>
    </location>
</feature>
<organism evidence="3">
    <name type="scientific">Schlesneria paludicola</name>
    <dbReference type="NCBI Taxonomy" id="360056"/>
    <lineage>
        <taxon>Bacteria</taxon>
        <taxon>Pseudomonadati</taxon>
        <taxon>Planctomycetota</taxon>
        <taxon>Planctomycetia</taxon>
        <taxon>Planctomycetales</taxon>
        <taxon>Planctomycetaceae</taxon>
        <taxon>Schlesneria</taxon>
    </lineage>
</organism>
<keyword evidence="1" id="KW-0472">Membrane</keyword>
<dbReference type="InterPro" id="IPR046477">
    <property type="entry name" value="DUF6798"/>
</dbReference>
<feature type="transmembrane region" description="Helical" evidence="1">
    <location>
        <begin position="224"/>
        <end position="243"/>
    </location>
</feature>
<protein>
    <recommendedName>
        <fullName evidence="2">DUF6798 domain-containing protein</fullName>
    </recommendedName>
</protein>
<dbReference type="Pfam" id="PF20604">
    <property type="entry name" value="DUF6798"/>
    <property type="match status" value="1"/>
</dbReference>
<name>A0A7C4QP04_9PLAN</name>
<feature type="transmembrane region" description="Helical" evidence="1">
    <location>
        <begin position="283"/>
        <end position="301"/>
    </location>
</feature>
<proteinExistence type="predicted"/>
<evidence type="ECO:0000259" key="2">
    <source>
        <dbReference type="Pfam" id="PF20604"/>
    </source>
</evidence>
<keyword evidence="1" id="KW-1133">Transmembrane helix</keyword>
<comment type="caution">
    <text evidence="3">The sequence shown here is derived from an EMBL/GenBank/DDBJ whole genome shotgun (WGS) entry which is preliminary data.</text>
</comment>
<dbReference type="AlphaFoldDB" id="A0A7C4QP04"/>
<reference evidence="3" key="1">
    <citation type="journal article" date="2020" name="mSystems">
        <title>Genome- and Community-Level Interaction Insights into Carbon Utilization and Element Cycling Functions of Hydrothermarchaeota in Hydrothermal Sediment.</title>
        <authorList>
            <person name="Zhou Z."/>
            <person name="Liu Y."/>
            <person name="Xu W."/>
            <person name="Pan J."/>
            <person name="Luo Z.H."/>
            <person name="Li M."/>
        </authorList>
    </citation>
    <scope>NUCLEOTIDE SEQUENCE [LARGE SCALE GENOMIC DNA]</scope>
    <source>
        <strain evidence="3">SpSt-508</strain>
    </source>
</reference>
<feature type="transmembrane region" description="Helical" evidence="1">
    <location>
        <begin position="384"/>
        <end position="402"/>
    </location>
</feature>
<feature type="domain" description="DUF6798" evidence="2">
    <location>
        <begin position="416"/>
        <end position="471"/>
    </location>
</feature>